<dbReference type="EMBL" id="MTYJ01000025">
    <property type="protein sequence ID" value="OQV21171.1"/>
    <property type="molecule type" value="Genomic_DNA"/>
</dbReference>
<dbReference type="AlphaFoldDB" id="A0A1W0X153"/>
<name>A0A1W0X153_HYPEX</name>
<comment type="caution">
    <text evidence="2">The sequence shown here is derived from an EMBL/GenBank/DDBJ whole genome shotgun (WGS) entry which is preliminary data.</text>
</comment>
<evidence type="ECO:0000313" key="3">
    <source>
        <dbReference type="Proteomes" id="UP000192578"/>
    </source>
</evidence>
<reference evidence="3" key="1">
    <citation type="submission" date="2017-01" db="EMBL/GenBank/DDBJ databases">
        <title>Comparative genomics of anhydrobiosis in the tardigrade Hypsibius dujardini.</title>
        <authorList>
            <person name="Yoshida Y."/>
            <person name="Koutsovoulos G."/>
            <person name="Laetsch D."/>
            <person name="Stevens L."/>
            <person name="Kumar S."/>
            <person name="Horikawa D."/>
            <person name="Ishino K."/>
            <person name="Komine S."/>
            <person name="Tomita M."/>
            <person name="Blaxter M."/>
            <person name="Arakawa K."/>
        </authorList>
    </citation>
    <scope>NUCLEOTIDE SEQUENCE [LARGE SCALE GENOMIC DNA]</scope>
    <source>
        <strain evidence="3">Z151</strain>
    </source>
</reference>
<proteinExistence type="predicted"/>
<feature type="region of interest" description="Disordered" evidence="1">
    <location>
        <begin position="76"/>
        <end position="111"/>
    </location>
</feature>
<dbReference type="Proteomes" id="UP000192578">
    <property type="component" value="Unassembled WGS sequence"/>
</dbReference>
<protein>
    <submittedName>
        <fullName evidence="2">Uncharacterized protein</fullName>
    </submittedName>
</protein>
<sequence>MPVDQKNAHRCGCLRPHSHFMAGHLYPFWQHDASLPYQRGGLMGPHVRTVVYQHKPGRPNADDRWALHLRRHRRVVQRPSTPYPPRAQLPHLRQLSRCDGEDPISGPSSRY</sequence>
<evidence type="ECO:0000256" key="1">
    <source>
        <dbReference type="SAM" id="MobiDB-lite"/>
    </source>
</evidence>
<gene>
    <name evidence="2" type="ORF">BV898_04931</name>
</gene>
<evidence type="ECO:0000313" key="2">
    <source>
        <dbReference type="EMBL" id="OQV21171.1"/>
    </source>
</evidence>
<organism evidence="2 3">
    <name type="scientific">Hypsibius exemplaris</name>
    <name type="common">Freshwater tardigrade</name>
    <dbReference type="NCBI Taxonomy" id="2072580"/>
    <lineage>
        <taxon>Eukaryota</taxon>
        <taxon>Metazoa</taxon>
        <taxon>Ecdysozoa</taxon>
        <taxon>Tardigrada</taxon>
        <taxon>Eutardigrada</taxon>
        <taxon>Parachela</taxon>
        <taxon>Hypsibioidea</taxon>
        <taxon>Hypsibiidae</taxon>
        <taxon>Hypsibius</taxon>
    </lineage>
</organism>
<accession>A0A1W0X153</accession>
<keyword evidence="3" id="KW-1185">Reference proteome</keyword>